<proteinExistence type="predicted"/>
<dbReference type="PIRSF" id="PIRSF020736">
    <property type="entry name" value="MiaE"/>
    <property type="match status" value="1"/>
</dbReference>
<dbReference type="InterPro" id="IPR009078">
    <property type="entry name" value="Ferritin-like_SF"/>
</dbReference>
<dbReference type="Proteomes" id="UP000629098">
    <property type="component" value="Unassembled WGS sequence"/>
</dbReference>
<dbReference type="PANTHER" id="PTHR42637:SF1">
    <property type="entry name" value="TRNA 2-(METHYLSULFANYL)-N(6)-ISOPENTENYLADENOSINE(37) HYDROXYLASE"/>
    <property type="match status" value="1"/>
</dbReference>
<reference evidence="1" key="1">
    <citation type="submission" date="2020-09" db="EMBL/GenBank/DDBJ databases">
        <title>Iningainema tapete sp. nov. (Scytonemataceae, Cyanobacteria) from greenhouses in central Florida (USA) produces two types of nodularin with biosynthetic potential for microcystin-LR and anabaenopeptins.</title>
        <authorList>
            <person name="Berthold D.E."/>
            <person name="Lefler F.W."/>
            <person name="Huang I.-S."/>
            <person name="Abdulla H."/>
            <person name="Zimba P.V."/>
            <person name="Laughinghouse H.D. IV."/>
        </authorList>
    </citation>
    <scope>NUCLEOTIDE SEQUENCE</scope>
    <source>
        <strain evidence="1">BLCCT55</strain>
    </source>
</reference>
<evidence type="ECO:0000313" key="2">
    <source>
        <dbReference type="Proteomes" id="UP000629098"/>
    </source>
</evidence>
<evidence type="ECO:0000313" key="1">
    <source>
        <dbReference type="EMBL" id="MBD2771765.1"/>
    </source>
</evidence>
<keyword evidence="2" id="KW-1185">Reference proteome</keyword>
<dbReference type="EMBL" id="JACXAE010000028">
    <property type="protein sequence ID" value="MBD2771765.1"/>
    <property type="molecule type" value="Genomic_DNA"/>
</dbReference>
<dbReference type="Gene3D" id="1.20.1260.10">
    <property type="match status" value="1"/>
</dbReference>
<protein>
    <submittedName>
        <fullName evidence="1">tRNA-(Ms[2]io[6]A)-hydroxylase</fullName>
    </submittedName>
</protein>
<dbReference type="GO" id="GO:0045301">
    <property type="term" value="F:tRNA 2-(methylsulfanyl)-N(6)-isopentenyladenosine(37) hydroxylase activity"/>
    <property type="evidence" value="ECO:0007669"/>
    <property type="project" value="InterPro"/>
</dbReference>
<dbReference type="SUPFAM" id="SSF47240">
    <property type="entry name" value="Ferritin-like"/>
    <property type="match status" value="1"/>
</dbReference>
<dbReference type="PANTHER" id="PTHR42637">
    <property type="entry name" value="TRNA-(MS[2]IO[6]A)-HYDROXYLASE"/>
    <property type="match status" value="1"/>
</dbReference>
<dbReference type="Pfam" id="PF06175">
    <property type="entry name" value="MiaE"/>
    <property type="match status" value="1"/>
</dbReference>
<comment type="caution">
    <text evidence="1">The sequence shown here is derived from an EMBL/GenBank/DDBJ whole genome shotgun (WGS) entry which is preliminary data.</text>
</comment>
<accession>A0A8J7CBG5</accession>
<organism evidence="1 2">
    <name type="scientific">Iningainema tapete BLCC-T55</name>
    <dbReference type="NCBI Taxonomy" id="2748662"/>
    <lineage>
        <taxon>Bacteria</taxon>
        <taxon>Bacillati</taxon>
        <taxon>Cyanobacteriota</taxon>
        <taxon>Cyanophyceae</taxon>
        <taxon>Nostocales</taxon>
        <taxon>Scytonemataceae</taxon>
        <taxon>Iningainema tapete</taxon>
    </lineage>
</organism>
<dbReference type="InterPro" id="IPR010386">
    <property type="entry name" value="tRNA-Hydrxlase_MiaE"/>
</dbReference>
<gene>
    <name evidence="1" type="ORF">ICL16_06570</name>
</gene>
<dbReference type="GO" id="GO:0006400">
    <property type="term" value="P:tRNA modification"/>
    <property type="evidence" value="ECO:0007669"/>
    <property type="project" value="InterPro"/>
</dbReference>
<name>A0A8J7CBG5_9CYAN</name>
<dbReference type="InterPro" id="IPR012347">
    <property type="entry name" value="Ferritin-like"/>
</dbReference>
<dbReference type="RefSeq" id="WP_190826060.1">
    <property type="nucleotide sequence ID" value="NZ_CAWPPI010000028.1"/>
</dbReference>
<dbReference type="AlphaFoldDB" id="A0A8J7CBG5"/>
<sequence length="208" mass="23581">MENVDFTTLNFVSSLPTINALKQPTSSAWVAQAIANLNIILLDHAQCERKAAGVALNFMFRYPSNTKMVRELTAIAREELEHFELVNQWLERRNIPLGPLPPPPYGAGLKAQVRPKEPERFLDSMLVTGLIEARSHERLGLLATHCPEPELAQFYRGLMASEARHYGTYWVLADTYFDREVVMTRLDELAVVESELLATLHSEPRIHS</sequence>
<dbReference type="CDD" id="cd07910">
    <property type="entry name" value="MiaE"/>
    <property type="match status" value="1"/>
</dbReference>